<dbReference type="InterPro" id="IPR013969">
    <property type="entry name" value="Oligosacch_biosynth_Alg14"/>
</dbReference>
<gene>
    <name evidence="1" type="ORF">TK50_00805</name>
</gene>
<dbReference type="AlphaFoldDB" id="A0A0D0VU57"/>
<accession>A0A0D0VU57</accession>
<dbReference type="Proteomes" id="UP000032254">
    <property type="component" value="Unassembled WGS sequence"/>
</dbReference>
<dbReference type="EMBL" id="JXSX01000001">
    <property type="protein sequence ID" value="KIR64288.1"/>
    <property type="molecule type" value="Genomic_DNA"/>
</dbReference>
<comment type="caution">
    <text evidence="1">The sequence shown here is derived from an EMBL/GenBank/DDBJ whole genome shotgun (WGS) entry which is preliminary data.</text>
</comment>
<evidence type="ECO:0000313" key="2">
    <source>
        <dbReference type="Proteomes" id="UP000032254"/>
    </source>
</evidence>
<sequence>MDVESGEVMLVGSSGGHLAQLVALAPWYRDRARSWVTFDTPDARSLLDGEDVVWAHHPTTRNLKNLARNLWLAVRVFQGRDVAAVVTTGAGVALPFVIVARLRGIPTVYIEVYDRIDTPTLSARLCRPFLSAMLVQWEEQRRLYPKATVVGNLL</sequence>
<proteinExistence type="predicted"/>
<organism evidence="1 2">
    <name type="scientific">Micromonospora haikouensis</name>
    <dbReference type="NCBI Taxonomy" id="686309"/>
    <lineage>
        <taxon>Bacteria</taxon>
        <taxon>Bacillati</taxon>
        <taxon>Actinomycetota</taxon>
        <taxon>Actinomycetes</taxon>
        <taxon>Micromonosporales</taxon>
        <taxon>Micromonosporaceae</taxon>
        <taxon>Micromonospora</taxon>
    </lineage>
</organism>
<reference evidence="1 2" key="1">
    <citation type="submission" date="2015-01" db="EMBL/GenBank/DDBJ databases">
        <title>Sequencing and annotation of Micromonospora carbonacea strain JXNU-1 genome.</title>
        <authorList>
            <person name="Long Z."/>
            <person name="Huang Y."/>
            <person name="Jiang Y."/>
        </authorList>
    </citation>
    <scope>NUCLEOTIDE SEQUENCE [LARGE SCALE GENOMIC DNA]</scope>
    <source>
        <strain evidence="1 2">JXNU-1</strain>
    </source>
</reference>
<name>A0A0D0VU57_9ACTN</name>
<dbReference type="SUPFAM" id="SSF53756">
    <property type="entry name" value="UDP-Glycosyltransferase/glycogen phosphorylase"/>
    <property type="match status" value="1"/>
</dbReference>
<keyword evidence="2" id="KW-1185">Reference proteome</keyword>
<evidence type="ECO:0000313" key="1">
    <source>
        <dbReference type="EMBL" id="KIR64288.1"/>
    </source>
</evidence>
<dbReference type="Gene3D" id="3.40.50.2000">
    <property type="entry name" value="Glycogen Phosphorylase B"/>
    <property type="match status" value="1"/>
</dbReference>
<dbReference type="Pfam" id="PF08660">
    <property type="entry name" value="Alg14"/>
    <property type="match status" value="1"/>
</dbReference>
<protein>
    <submittedName>
        <fullName evidence="1">Polysaccharide biosynthesis protein</fullName>
    </submittedName>
</protein>
<dbReference type="GO" id="GO:0006488">
    <property type="term" value="P:dolichol-linked oligosaccharide biosynthetic process"/>
    <property type="evidence" value="ECO:0007669"/>
    <property type="project" value="InterPro"/>
</dbReference>
<dbReference type="PATRIC" id="fig|47853.6.peg.177"/>